<protein>
    <submittedName>
        <fullName evidence="2">Uncharacterized protein</fullName>
    </submittedName>
</protein>
<feature type="region of interest" description="Disordered" evidence="1">
    <location>
        <begin position="23"/>
        <end position="114"/>
    </location>
</feature>
<dbReference type="EMBL" id="WUAV01000006">
    <property type="protein sequence ID" value="KAF1748681.1"/>
    <property type="molecule type" value="Genomic_DNA"/>
</dbReference>
<dbReference type="KEGG" id="crq:GCK72_025148"/>
<sequence>MTPKTKRNRRVCFSKVNEYREFGNTDYDSTSSSSGSDMEKKILDTAFIQKPERSSSAESVASYSIDGNENSGLGLDVALLGKPTGSKKRSKKSTSKRSHANDSMLAHDGRAEPWTVSPRAKFPRMSSPKLWATAVRLLKMRAEKRWLAKASERVHRKSTMSQGISWKKPTALKEIRQDWRFPDEMESEGDNLADNEMAPPSSPMKKKKRLLTRRERFMKEVAQRNRKEKKRVEELRRLQFKEKLSQFIEKVKQGKVVKSIFGQDNEEADENKKFLDFAVKRSSFVKENKADPKKVDFKVRAGINRRLKSHTIGGEVRLAYEIVLENYDSALGLHFTYLFLHKKDKRFLELEKMFLLNY</sequence>
<evidence type="ECO:0000313" key="3">
    <source>
        <dbReference type="Proteomes" id="UP000483820"/>
    </source>
</evidence>
<reference evidence="2 3" key="1">
    <citation type="submission" date="2019-12" db="EMBL/GenBank/DDBJ databases">
        <title>Chromosome-level assembly of the Caenorhabditis remanei genome.</title>
        <authorList>
            <person name="Teterina A.A."/>
            <person name="Willis J.H."/>
            <person name="Phillips P.C."/>
        </authorList>
    </citation>
    <scope>NUCLEOTIDE SEQUENCE [LARGE SCALE GENOMIC DNA]</scope>
    <source>
        <strain evidence="2 3">PX506</strain>
        <tissue evidence="2">Whole organism</tissue>
    </source>
</reference>
<dbReference type="Proteomes" id="UP000483820">
    <property type="component" value="Chromosome X"/>
</dbReference>
<comment type="caution">
    <text evidence="2">The sequence shown here is derived from an EMBL/GenBank/DDBJ whole genome shotgun (WGS) entry which is preliminary data.</text>
</comment>
<feature type="compositionally biased region" description="Basic residues" evidence="1">
    <location>
        <begin position="85"/>
        <end position="98"/>
    </location>
</feature>
<proteinExistence type="predicted"/>
<gene>
    <name evidence="2" type="ORF">GCK72_025148</name>
</gene>
<evidence type="ECO:0000256" key="1">
    <source>
        <dbReference type="SAM" id="MobiDB-lite"/>
    </source>
</evidence>
<evidence type="ECO:0000313" key="2">
    <source>
        <dbReference type="EMBL" id="KAF1748681.1"/>
    </source>
</evidence>
<feature type="region of interest" description="Disordered" evidence="1">
    <location>
        <begin position="186"/>
        <end position="208"/>
    </location>
</feature>
<dbReference type="GeneID" id="9801466"/>
<organism evidence="2 3">
    <name type="scientific">Caenorhabditis remanei</name>
    <name type="common">Caenorhabditis vulgaris</name>
    <dbReference type="NCBI Taxonomy" id="31234"/>
    <lineage>
        <taxon>Eukaryota</taxon>
        <taxon>Metazoa</taxon>
        <taxon>Ecdysozoa</taxon>
        <taxon>Nematoda</taxon>
        <taxon>Chromadorea</taxon>
        <taxon>Rhabditida</taxon>
        <taxon>Rhabditina</taxon>
        <taxon>Rhabditomorpha</taxon>
        <taxon>Rhabditoidea</taxon>
        <taxon>Rhabditidae</taxon>
        <taxon>Peloderinae</taxon>
        <taxon>Caenorhabditis</taxon>
    </lineage>
</organism>
<accession>A0A6A5G1P2</accession>
<dbReference type="AlphaFoldDB" id="A0A6A5G1P2"/>
<dbReference type="CTD" id="9801466"/>
<name>A0A6A5G1P2_CAERE</name>
<dbReference type="RefSeq" id="XP_003098507.2">
    <property type="nucleotide sequence ID" value="XM_003098459.2"/>
</dbReference>